<protein>
    <submittedName>
        <fullName evidence="2">Uncharacterized protein</fullName>
    </submittedName>
</protein>
<organism evidence="2 3">
    <name type="scientific">Trichosporon asahii var. asahii (strain ATCC 90039 / CBS 2479 / JCM 2466 / KCTC 7840 / NBRC 103889/ NCYC 2677 / UAMH 7654)</name>
    <name type="common">Yeast</name>
    <dbReference type="NCBI Taxonomy" id="1186058"/>
    <lineage>
        <taxon>Eukaryota</taxon>
        <taxon>Fungi</taxon>
        <taxon>Dikarya</taxon>
        <taxon>Basidiomycota</taxon>
        <taxon>Agaricomycotina</taxon>
        <taxon>Tremellomycetes</taxon>
        <taxon>Trichosporonales</taxon>
        <taxon>Trichosporonaceae</taxon>
        <taxon>Trichosporon</taxon>
    </lineage>
</organism>
<proteinExistence type="predicted"/>
<evidence type="ECO:0000313" key="2">
    <source>
        <dbReference type="EMBL" id="EJT48094.1"/>
    </source>
</evidence>
<feature type="region of interest" description="Disordered" evidence="1">
    <location>
        <begin position="1"/>
        <end position="22"/>
    </location>
</feature>
<accession>J6EU54</accession>
<evidence type="ECO:0000256" key="1">
    <source>
        <dbReference type="SAM" id="MobiDB-lite"/>
    </source>
</evidence>
<reference evidence="2 3" key="1">
    <citation type="journal article" date="2012" name="Eukaryot. Cell">
        <title>Draft genome sequence of CBS 2479, the standard type strain of Trichosporon asahii.</title>
        <authorList>
            <person name="Yang R.Y."/>
            <person name="Li H.T."/>
            <person name="Zhu H."/>
            <person name="Zhou G.P."/>
            <person name="Wang M."/>
            <person name="Wang L."/>
        </authorList>
    </citation>
    <scope>NUCLEOTIDE SEQUENCE [LARGE SCALE GENOMIC DNA]</scope>
    <source>
        <strain evidence="3">ATCC 90039 / CBS 2479 / JCM 2466 / KCTC 7840 / NCYC 2677 / UAMH 7654</strain>
    </source>
</reference>
<feature type="compositionally biased region" description="Polar residues" evidence="1">
    <location>
        <begin position="64"/>
        <end position="76"/>
    </location>
</feature>
<dbReference type="GeneID" id="25986417"/>
<evidence type="ECO:0000313" key="3">
    <source>
        <dbReference type="Proteomes" id="UP000002748"/>
    </source>
</evidence>
<gene>
    <name evidence="2" type="ORF">A1Q1_02904</name>
</gene>
<dbReference type="EMBL" id="ALBS01000212">
    <property type="protein sequence ID" value="EJT48094.1"/>
    <property type="molecule type" value="Genomic_DNA"/>
</dbReference>
<dbReference type="AlphaFoldDB" id="J6EU54"/>
<dbReference type="HOGENOM" id="CLU_1846511_0_0_1"/>
<comment type="caution">
    <text evidence="2">The sequence shown here is derived from an EMBL/GenBank/DDBJ whole genome shotgun (WGS) entry which is preliminary data.</text>
</comment>
<name>J6EU54_TRIAS</name>
<feature type="compositionally biased region" description="Basic and acidic residues" evidence="1">
    <location>
        <begin position="89"/>
        <end position="108"/>
    </location>
</feature>
<dbReference type="KEGG" id="tasa:A1Q1_02904"/>
<dbReference type="RefSeq" id="XP_014179608.1">
    <property type="nucleotide sequence ID" value="XM_014324133.1"/>
</dbReference>
<feature type="region of interest" description="Disordered" evidence="1">
    <location>
        <begin position="46"/>
        <end position="139"/>
    </location>
</feature>
<dbReference type="Proteomes" id="UP000002748">
    <property type="component" value="Unassembled WGS sequence"/>
</dbReference>
<dbReference type="VEuPathDB" id="FungiDB:A1Q1_02904"/>
<sequence>MPKKPRPPRPDGPPPLNNKDHLERANYAIQASLLLRQLGVNRAGRGDEISTTTARTKQAKPAQPTKSTASVHQLQPPSEPGPSDAPARGSDDERPKDRRAITEAHAEGRQGAARQPVPRRGHVHAQVDRPQPGQAVSIA</sequence>